<sequence>MERDPTKSFFNLFWKGIEQGLKKTLIGINIDTSKKGKGDAKAKETKPSVKEAKAENNSGNTMQQPAEQKEKKGFLKGIFKKKIDPEIINFRIYCRYKVGCLFEIKLMTFKDRDRS</sequence>
<evidence type="ECO:0000313" key="2">
    <source>
        <dbReference type="EMBL" id="XAO75052.1"/>
    </source>
</evidence>
<evidence type="ECO:0000256" key="1">
    <source>
        <dbReference type="SAM" id="MobiDB-lite"/>
    </source>
</evidence>
<organism evidence="2 3">
    <name type="scientific">Chryseobacterium endophyticum</name>
    <dbReference type="NCBI Taxonomy" id="1854762"/>
    <lineage>
        <taxon>Bacteria</taxon>
        <taxon>Pseudomonadati</taxon>
        <taxon>Bacteroidota</taxon>
        <taxon>Flavobacteriia</taxon>
        <taxon>Flavobacteriales</taxon>
        <taxon>Weeksellaceae</taxon>
        <taxon>Chryseobacterium group</taxon>
        <taxon>Chryseobacterium</taxon>
    </lineage>
</organism>
<keyword evidence="3" id="KW-1185">Reference proteome</keyword>
<dbReference type="Proteomes" id="UP001463665">
    <property type="component" value="Chromosome"/>
</dbReference>
<accession>A0AAU6WT85</accession>
<feature type="region of interest" description="Disordered" evidence="1">
    <location>
        <begin position="34"/>
        <end position="69"/>
    </location>
</feature>
<name>A0AAU6WT85_9FLAO</name>
<feature type="compositionally biased region" description="Basic and acidic residues" evidence="1">
    <location>
        <begin position="34"/>
        <end position="54"/>
    </location>
</feature>
<proteinExistence type="predicted"/>
<gene>
    <name evidence="2" type="ORF">AAFP95_03365</name>
</gene>
<feature type="compositionally biased region" description="Polar residues" evidence="1">
    <location>
        <begin position="55"/>
        <end position="66"/>
    </location>
</feature>
<evidence type="ECO:0000313" key="3">
    <source>
        <dbReference type="Proteomes" id="UP001463665"/>
    </source>
</evidence>
<reference evidence="2 3" key="1">
    <citation type="submission" date="2024-04" db="EMBL/GenBank/DDBJ databases">
        <title>Genome sequencing and assembly of rice foliar adapted Chryseobacterium endophyticum OsEnb-ALM-A6.</title>
        <authorList>
            <person name="Kumar S."/>
            <person name="Javed M."/>
            <person name="Chouhan V."/>
            <person name="Charishma K."/>
            <person name="Patel A."/>
            <person name="Kumar M."/>
            <person name="Sahu K.P."/>
            <person name="Kumar A."/>
        </authorList>
    </citation>
    <scope>NUCLEOTIDE SEQUENCE [LARGE SCALE GENOMIC DNA]</scope>
    <source>
        <strain evidence="2 3">OsEnb-ALM-A6</strain>
    </source>
</reference>
<dbReference type="AlphaFoldDB" id="A0AAU6WT85"/>
<dbReference type="RefSeq" id="WP_345766931.1">
    <property type="nucleotide sequence ID" value="NZ_CP154834.1"/>
</dbReference>
<dbReference type="EMBL" id="CP154834">
    <property type="protein sequence ID" value="XAO75052.1"/>
    <property type="molecule type" value="Genomic_DNA"/>
</dbReference>
<protein>
    <submittedName>
        <fullName evidence="2">Uncharacterized protein</fullName>
    </submittedName>
</protein>